<evidence type="ECO:0000313" key="2">
    <source>
        <dbReference type="EMBL" id="PMB72251.1"/>
    </source>
</evidence>
<reference evidence="2 3" key="1">
    <citation type="journal article" date="2016" name="Appl. Microbiol. Biotechnol.">
        <title>Characterization of T-DNA insertion mutants with decreased virulence in the entomopathogenic fungus Beauveria bassiana JEF-007.</title>
        <authorList>
            <person name="Kim S."/>
            <person name="Lee S.J."/>
            <person name="Nai Y.S."/>
            <person name="Yu J.S."/>
            <person name="Lee M.R."/>
            <person name="Yang Y.T."/>
            <person name="Kim J.S."/>
        </authorList>
    </citation>
    <scope>NUCLEOTIDE SEQUENCE [LARGE SCALE GENOMIC DNA]</scope>
    <source>
        <strain evidence="2 3">JEF-007</strain>
    </source>
</reference>
<sequence>MKFGLVLQAAALQLGAVSAAASANCTADAADAAKVKLIAPGSKSCPESLPDCRTADQAAPFIFRSMSQYNLSSDNEIAAVIAVMAFESGDFHYKHNAFPPPGNPGQGTANMQSPAFNLLYAKSLDGVKEKVADVETVEGLEPKKLDEILALVTPDEYNFGSGPWFLVTQCPATVRDELKEDIDCGFESYMACVGVKVTDDRKAYLTRAKEAFGLC</sequence>
<comment type="caution">
    <text evidence="2">The sequence shown here is derived from an EMBL/GenBank/DDBJ whole genome shotgun (WGS) entry which is preliminary data.</text>
</comment>
<feature type="signal peptide" evidence="1">
    <location>
        <begin position="1"/>
        <end position="19"/>
    </location>
</feature>
<name>A0A2N6NYA1_BEABA</name>
<proteinExistence type="predicted"/>
<protein>
    <submittedName>
        <fullName evidence="2">Uncharacterized protein</fullName>
    </submittedName>
</protein>
<evidence type="ECO:0000313" key="3">
    <source>
        <dbReference type="Proteomes" id="UP000235728"/>
    </source>
</evidence>
<dbReference type="OMA" id="GSGPWFY"/>
<feature type="chain" id="PRO_5014847050" evidence="1">
    <location>
        <begin position="20"/>
        <end position="215"/>
    </location>
</feature>
<gene>
    <name evidence="2" type="ORF">BM221_002353</name>
</gene>
<dbReference type="AlphaFoldDB" id="A0A2N6NYA1"/>
<dbReference type="EMBL" id="MRVG01000002">
    <property type="protein sequence ID" value="PMB72251.1"/>
    <property type="molecule type" value="Genomic_DNA"/>
</dbReference>
<evidence type="ECO:0000256" key="1">
    <source>
        <dbReference type="SAM" id="SignalP"/>
    </source>
</evidence>
<dbReference type="Proteomes" id="UP000235728">
    <property type="component" value="Unassembled WGS sequence"/>
</dbReference>
<organism evidence="2 3">
    <name type="scientific">Beauveria bassiana</name>
    <name type="common">White muscardine disease fungus</name>
    <name type="synonym">Tritirachium shiotae</name>
    <dbReference type="NCBI Taxonomy" id="176275"/>
    <lineage>
        <taxon>Eukaryota</taxon>
        <taxon>Fungi</taxon>
        <taxon>Dikarya</taxon>
        <taxon>Ascomycota</taxon>
        <taxon>Pezizomycotina</taxon>
        <taxon>Sordariomycetes</taxon>
        <taxon>Hypocreomycetidae</taxon>
        <taxon>Hypocreales</taxon>
        <taxon>Cordycipitaceae</taxon>
        <taxon>Beauveria</taxon>
    </lineage>
</organism>
<keyword evidence="1" id="KW-0732">Signal</keyword>
<accession>A0A2N6NYA1</accession>